<dbReference type="PANTHER" id="PTHR23324">
    <property type="entry name" value="SEC14 RELATED PROTEIN"/>
    <property type="match status" value="1"/>
</dbReference>
<evidence type="ECO:0008006" key="6">
    <source>
        <dbReference type="Google" id="ProtNLM"/>
    </source>
</evidence>
<accession>A0A9D4PL58</accession>
<reference evidence="4" key="1">
    <citation type="journal article" date="2020" name="Cell">
        <title>Large-Scale Comparative Analyses of Tick Genomes Elucidate Their Genetic Diversity and Vector Capacities.</title>
        <authorList>
            <consortium name="Tick Genome and Microbiome Consortium (TIGMIC)"/>
            <person name="Jia N."/>
            <person name="Wang J."/>
            <person name="Shi W."/>
            <person name="Du L."/>
            <person name="Sun Y."/>
            <person name="Zhan W."/>
            <person name="Jiang J.F."/>
            <person name="Wang Q."/>
            <person name="Zhang B."/>
            <person name="Ji P."/>
            <person name="Bell-Sakyi L."/>
            <person name="Cui X.M."/>
            <person name="Yuan T.T."/>
            <person name="Jiang B.G."/>
            <person name="Yang W.F."/>
            <person name="Lam T.T."/>
            <person name="Chang Q.C."/>
            <person name="Ding S.J."/>
            <person name="Wang X.J."/>
            <person name="Zhu J.G."/>
            <person name="Ruan X.D."/>
            <person name="Zhao L."/>
            <person name="Wei J.T."/>
            <person name="Ye R.Z."/>
            <person name="Que T.C."/>
            <person name="Du C.H."/>
            <person name="Zhou Y.H."/>
            <person name="Cheng J.X."/>
            <person name="Dai P.F."/>
            <person name="Guo W.B."/>
            <person name="Han X.H."/>
            <person name="Huang E.J."/>
            <person name="Li L.F."/>
            <person name="Wei W."/>
            <person name="Gao Y.C."/>
            <person name="Liu J.Z."/>
            <person name="Shao H.Z."/>
            <person name="Wang X."/>
            <person name="Wang C.C."/>
            <person name="Yang T.C."/>
            <person name="Huo Q.B."/>
            <person name="Li W."/>
            <person name="Chen H.Y."/>
            <person name="Chen S.E."/>
            <person name="Zhou L.G."/>
            <person name="Ni X.B."/>
            <person name="Tian J.H."/>
            <person name="Sheng Y."/>
            <person name="Liu T."/>
            <person name="Pan Y.S."/>
            <person name="Xia L.Y."/>
            <person name="Li J."/>
            <person name="Zhao F."/>
            <person name="Cao W.C."/>
        </authorList>
    </citation>
    <scope>NUCLEOTIDE SEQUENCE</scope>
    <source>
        <strain evidence="4">Rsan-2018</strain>
    </source>
</reference>
<dbReference type="PROSITE" id="PS50866">
    <property type="entry name" value="GOLD"/>
    <property type="match status" value="1"/>
</dbReference>
<dbReference type="AlphaFoldDB" id="A0A9D4PL58"/>
<organism evidence="4 5">
    <name type="scientific">Rhipicephalus sanguineus</name>
    <name type="common">Brown dog tick</name>
    <name type="synonym">Ixodes sanguineus</name>
    <dbReference type="NCBI Taxonomy" id="34632"/>
    <lineage>
        <taxon>Eukaryota</taxon>
        <taxon>Metazoa</taxon>
        <taxon>Ecdysozoa</taxon>
        <taxon>Arthropoda</taxon>
        <taxon>Chelicerata</taxon>
        <taxon>Arachnida</taxon>
        <taxon>Acari</taxon>
        <taxon>Parasitiformes</taxon>
        <taxon>Ixodida</taxon>
        <taxon>Ixodoidea</taxon>
        <taxon>Ixodidae</taxon>
        <taxon>Rhipicephalinae</taxon>
        <taxon>Rhipicephalus</taxon>
        <taxon>Rhipicephalus</taxon>
    </lineage>
</organism>
<evidence type="ECO:0000313" key="4">
    <source>
        <dbReference type="EMBL" id="KAH7946998.1"/>
    </source>
</evidence>
<dbReference type="CDD" id="cd00170">
    <property type="entry name" value="SEC14"/>
    <property type="match status" value="1"/>
</dbReference>
<dbReference type="InterPro" id="IPR001251">
    <property type="entry name" value="CRAL-TRIO_dom"/>
</dbReference>
<dbReference type="InterPro" id="IPR009038">
    <property type="entry name" value="GOLD_dom"/>
</dbReference>
<evidence type="ECO:0000259" key="3">
    <source>
        <dbReference type="PROSITE" id="PS50866"/>
    </source>
</evidence>
<dbReference type="SUPFAM" id="SSF101576">
    <property type="entry name" value="Supernatant protein factor (SPF), C-terminal domain"/>
    <property type="match status" value="1"/>
</dbReference>
<sequence>MLTTSPSLTSTSELARRRGRLLGLARSVAAPRLHLCRTGPFPAGNSHTGGSALHGQFGSGVELEHQGRDLEQSRPGLLETVYLRVYRGQLERHGLVGLLASGPEPDSQSRDTRNSHTGGSALHGQFGSGVELEHQGRDLEQSRPGLLETVYLRVYRGQLERHGLVGLLVSGPEPDSQSRDTMLKTTAVNFRMMEDNYPECQEKVIVINAPSFYSMLWKFMRTLLSERTASKFEVYGKDGWKERLLEIADADSLPACWGGDMVGPDGDPRCRHKVNYGGRFEEAESCSVFDEKDARQQTIGRRERWELPINVLVPGALINWRFQTSAGDVAFGLRMLSGRSLVPVQRLRACSHTPQEGSWHCDAPGTYVLEFDNTYSWLNGKTLAYVVNVIPPEEIS</sequence>
<evidence type="ECO:0000256" key="1">
    <source>
        <dbReference type="SAM" id="MobiDB-lite"/>
    </source>
</evidence>
<dbReference type="Pfam" id="PF00650">
    <property type="entry name" value="CRAL_TRIO"/>
    <property type="match status" value="1"/>
</dbReference>
<evidence type="ECO:0000259" key="2">
    <source>
        <dbReference type="PROSITE" id="PS50191"/>
    </source>
</evidence>
<evidence type="ECO:0000313" key="5">
    <source>
        <dbReference type="Proteomes" id="UP000821837"/>
    </source>
</evidence>
<dbReference type="Proteomes" id="UP000821837">
    <property type="component" value="Chromosome 6"/>
</dbReference>
<dbReference type="PANTHER" id="PTHR23324:SF83">
    <property type="entry name" value="SEC14-LIKE PROTEIN 2"/>
    <property type="match status" value="1"/>
</dbReference>
<feature type="region of interest" description="Disordered" evidence="1">
    <location>
        <begin position="99"/>
        <end position="126"/>
    </location>
</feature>
<feature type="domain" description="CRAL-TRIO" evidence="2">
    <location>
        <begin position="164"/>
        <end position="265"/>
    </location>
</feature>
<gene>
    <name evidence="4" type="ORF">HPB52_007104</name>
</gene>
<dbReference type="InterPro" id="IPR051064">
    <property type="entry name" value="SEC14/CRAL-TRIO_domain"/>
</dbReference>
<dbReference type="PROSITE" id="PS50191">
    <property type="entry name" value="CRAL_TRIO"/>
    <property type="match status" value="1"/>
</dbReference>
<dbReference type="EMBL" id="JABSTV010001252">
    <property type="protein sequence ID" value="KAH7946998.1"/>
    <property type="molecule type" value="Genomic_DNA"/>
</dbReference>
<reference evidence="4" key="2">
    <citation type="submission" date="2021-09" db="EMBL/GenBank/DDBJ databases">
        <authorList>
            <person name="Jia N."/>
            <person name="Wang J."/>
            <person name="Shi W."/>
            <person name="Du L."/>
            <person name="Sun Y."/>
            <person name="Zhan W."/>
            <person name="Jiang J."/>
            <person name="Wang Q."/>
            <person name="Zhang B."/>
            <person name="Ji P."/>
            <person name="Sakyi L.B."/>
            <person name="Cui X."/>
            <person name="Yuan T."/>
            <person name="Jiang B."/>
            <person name="Yang W."/>
            <person name="Lam T.T.-Y."/>
            <person name="Chang Q."/>
            <person name="Ding S."/>
            <person name="Wang X."/>
            <person name="Zhu J."/>
            <person name="Ruan X."/>
            <person name="Zhao L."/>
            <person name="Wei J."/>
            <person name="Que T."/>
            <person name="Du C."/>
            <person name="Cheng J."/>
            <person name="Dai P."/>
            <person name="Han X."/>
            <person name="Huang E."/>
            <person name="Gao Y."/>
            <person name="Liu J."/>
            <person name="Shao H."/>
            <person name="Ye R."/>
            <person name="Li L."/>
            <person name="Wei W."/>
            <person name="Wang X."/>
            <person name="Wang C."/>
            <person name="Huo Q."/>
            <person name="Li W."/>
            <person name="Guo W."/>
            <person name="Chen H."/>
            <person name="Chen S."/>
            <person name="Zhou L."/>
            <person name="Zhou L."/>
            <person name="Ni X."/>
            <person name="Tian J."/>
            <person name="Zhou Y."/>
            <person name="Sheng Y."/>
            <person name="Liu T."/>
            <person name="Pan Y."/>
            <person name="Xia L."/>
            <person name="Li J."/>
            <person name="Zhao F."/>
            <person name="Cao W."/>
        </authorList>
    </citation>
    <scope>NUCLEOTIDE SEQUENCE</scope>
    <source>
        <strain evidence="4">Rsan-2018</strain>
        <tissue evidence="4">Larvae</tissue>
    </source>
</reference>
<dbReference type="Gene3D" id="3.40.525.10">
    <property type="entry name" value="CRAL-TRIO lipid binding domain"/>
    <property type="match status" value="1"/>
</dbReference>
<proteinExistence type="predicted"/>
<dbReference type="VEuPathDB" id="VectorBase:RSAN_057038"/>
<dbReference type="InterPro" id="IPR036865">
    <property type="entry name" value="CRAL-TRIO_dom_sf"/>
</dbReference>
<protein>
    <recommendedName>
        <fullName evidence="6">Phosphatidylinositol transfer protein sec14</fullName>
    </recommendedName>
</protein>
<dbReference type="Gene3D" id="2.60.120.680">
    <property type="entry name" value="GOLD domain"/>
    <property type="match status" value="1"/>
</dbReference>
<name>A0A9D4PL58_RHISA</name>
<dbReference type="InterPro" id="IPR036598">
    <property type="entry name" value="GOLD_dom_sf"/>
</dbReference>
<keyword evidence="5" id="KW-1185">Reference proteome</keyword>
<feature type="domain" description="GOLD" evidence="3">
    <location>
        <begin position="292"/>
        <end position="389"/>
    </location>
</feature>
<dbReference type="GO" id="GO:0005737">
    <property type="term" value="C:cytoplasm"/>
    <property type="evidence" value="ECO:0007669"/>
    <property type="project" value="TreeGrafter"/>
</dbReference>
<comment type="caution">
    <text evidence="4">The sequence shown here is derived from an EMBL/GenBank/DDBJ whole genome shotgun (WGS) entry which is preliminary data.</text>
</comment>
<dbReference type="SUPFAM" id="SSF52087">
    <property type="entry name" value="CRAL/TRIO domain"/>
    <property type="match status" value="1"/>
</dbReference>